<name>A0A0P7GMH8_9EURY</name>
<keyword evidence="2" id="KW-1003">Cell membrane</keyword>
<reference evidence="9" key="1">
    <citation type="submission" date="2013-11" db="EMBL/GenBank/DDBJ databases">
        <authorList>
            <person name="Hoang H.T."/>
            <person name="Killian M.L."/>
            <person name="Madson D.M."/>
            <person name="Arruda P.H.E."/>
            <person name="Sun D."/>
            <person name="Schwartz K.J."/>
            <person name="Yoon K."/>
        </authorList>
    </citation>
    <scope>NUCLEOTIDE SEQUENCE [LARGE SCALE GENOMIC DNA]</scope>
    <source>
        <strain evidence="9">CDK2</strain>
    </source>
</reference>
<evidence type="ECO:0000256" key="1">
    <source>
        <dbReference type="ARBA" id="ARBA00004651"/>
    </source>
</evidence>
<evidence type="ECO:0000256" key="4">
    <source>
        <dbReference type="ARBA" id="ARBA00022989"/>
    </source>
</evidence>
<proteinExistence type="predicted"/>
<keyword evidence="3 6" id="KW-0812">Transmembrane</keyword>
<evidence type="ECO:0000256" key="3">
    <source>
        <dbReference type="ARBA" id="ARBA00022692"/>
    </source>
</evidence>
<dbReference type="STRING" id="699431.SY89_00487"/>
<comment type="caution">
    <text evidence="8">The sequence shown here is derived from an EMBL/GenBank/DDBJ whole genome shotgun (WGS) entry which is preliminary data.</text>
</comment>
<keyword evidence="8" id="KW-0378">Hydrolase</keyword>
<feature type="domain" description="Prepilin type IV endopeptidase peptidase" evidence="7">
    <location>
        <begin position="18"/>
        <end position="127"/>
    </location>
</feature>
<dbReference type="PANTHER" id="PTHR36506">
    <property type="entry name" value="PREFLAGELLIN PEPTIDASE"/>
    <property type="match status" value="1"/>
</dbReference>
<evidence type="ECO:0000256" key="6">
    <source>
        <dbReference type="SAM" id="Phobius"/>
    </source>
</evidence>
<keyword evidence="4 6" id="KW-1133">Transmembrane helix</keyword>
<organism evidence="8 9">
    <name type="scientific">Halolamina pelagica</name>
    <dbReference type="NCBI Taxonomy" id="699431"/>
    <lineage>
        <taxon>Archaea</taxon>
        <taxon>Methanobacteriati</taxon>
        <taxon>Methanobacteriota</taxon>
        <taxon>Stenosarchaea group</taxon>
        <taxon>Halobacteria</taxon>
        <taxon>Halobacteriales</taxon>
        <taxon>Haloferacaceae</taxon>
    </lineage>
</organism>
<feature type="transmembrane region" description="Helical" evidence="6">
    <location>
        <begin position="102"/>
        <end position="119"/>
    </location>
</feature>
<dbReference type="EC" id="3.4.23.52" evidence="8"/>
<evidence type="ECO:0000256" key="2">
    <source>
        <dbReference type="ARBA" id="ARBA00022475"/>
    </source>
</evidence>
<sequence length="176" mass="19272">MVDSLGAVASLGDLARLLAVPLLGWAALRDIRTRRVPNWVWYVLGILGIVLLVTDLLYWYPFNTYSTNLMLIRVAISIGFVAPLCFLFYLMEGFGGADLKALLALSILFPTYPAYYPPITLVEMGVPAILPYVNTRIGVFSLTILTNTVIVGIASPLALAVRNALSGRFGSRCFLE</sequence>
<keyword evidence="5 6" id="KW-0472">Membrane</keyword>
<keyword evidence="8" id="KW-0282">Flagellum</keyword>
<comment type="subcellular location">
    <subcellularLocation>
        <location evidence="1">Cell membrane</location>
        <topology evidence="1">Multi-pass membrane protein</topology>
    </subcellularLocation>
</comment>
<evidence type="ECO:0000259" key="7">
    <source>
        <dbReference type="Pfam" id="PF01478"/>
    </source>
</evidence>
<dbReference type="EMBL" id="LGUC01000001">
    <property type="protein sequence ID" value="KPN29770.1"/>
    <property type="molecule type" value="Genomic_DNA"/>
</dbReference>
<feature type="transmembrane region" description="Helical" evidence="6">
    <location>
        <begin position="139"/>
        <end position="161"/>
    </location>
</feature>
<feature type="transmembrane region" description="Helical" evidence="6">
    <location>
        <begin position="71"/>
        <end position="90"/>
    </location>
</feature>
<evidence type="ECO:0000313" key="8">
    <source>
        <dbReference type="EMBL" id="KPN29770.1"/>
    </source>
</evidence>
<dbReference type="GO" id="GO:0005886">
    <property type="term" value="C:plasma membrane"/>
    <property type="evidence" value="ECO:0007669"/>
    <property type="project" value="UniProtKB-SubCell"/>
</dbReference>
<accession>A0A0P7GMH8</accession>
<dbReference type="OrthoDB" id="19094at2157"/>
<evidence type="ECO:0000256" key="5">
    <source>
        <dbReference type="ARBA" id="ARBA00023136"/>
    </source>
</evidence>
<evidence type="ECO:0000313" key="9">
    <source>
        <dbReference type="Proteomes" id="UP000050535"/>
    </source>
</evidence>
<dbReference type="GO" id="GO:0004190">
    <property type="term" value="F:aspartic-type endopeptidase activity"/>
    <property type="evidence" value="ECO:0007669"/>
    <property type="project" value="InterPro"/>
</dbReference>
<dbReference type="InterPro" id="IPR052218">
    <property type="entry name" value="Preflagellin_Peptidase"/>
</dbReference>
<feature type="transmembrane region" description="Helical" evidence="6">
    <location>
        <begin position="39"/>
        <end position="59"/>
    </location>
</feature>
<dbReference type="Pfam" id="PF01478">
    <property type="entry name" value="Peptidase_A24"/>
    <property type="match status" value="1"/>
</dbReference>
<dbReference type="Gene3D" id="1.20.120.1220">
    <property type="match status" value="1"/>
</dbReference>
<dbReference type="PANTHER" id="PTHR36506:SF1">
    <property type="entry name" value="PREFLAGELLIN PEPTIDASE"/>
    <property type="match status" value="1"/>
</dbReference>
<dbReference type="InterPro" id="IPR000045">
    <property type="entry name" value="Prepilin_IV_endopep_pep"/>
</dbReference>
<feature type="transmembrane region" description="Helical" evidence="6">
    <location>
        <begin position="6"/>
        <end position="27"/>
    </location>
</feature>
<protein>
    <submittedName>
        <fullName evidence="8">Preflagellin peptidase</fullName>
        <ecNumber evidence="8">3.4.23.52</ecNumber>
    </submittedName>
</protein>
<keyword evidence="8" id="KW-0966">Cell projection</keyword>
<dbReference type="AlphaFoldDB" id="A0A0P7GMH8"/>
<gene>
    <name evidence="8" type="primary">flaK</name>
    <name evidence="8" type="ORF">SY89_00487</name>
</gene>
<keyword evidence="8" id="KW-0969">Cilium</keyword>
<keyword evidence="9" id="KW-1185">Reference proteome</keyword>
<dbReference type="Proteomes" id="UP000050535">
    <property type="component" value="Unassembled WGS sequence"/>
</dbReference>